<comment type="caution">
    <text evidence="1">The sequence shown here is derived from an EMBL/GenBank/DDBJ whole genome shotgun (WGS) entry which is preliminary data.</text>
</comment>
<accession>A0A8S1JFY6</accession>
<dbReference type="EMBL" id="CAJHUC010003011">
    <property type="protein sequence ID" value="CAD7705076.1"/>
    <property type="molecule type" value="Genomic_DNA"/>
</dbReference>
<dbReference type="AlphaFoldDB" id="A0A8S1JFY6"/>
<evidence type="ECO:0000313" key="1">
    <source>
        <dbReference type="EMBL" id="CAD7705076.1"/>
    </source>
</evidence>
<proteinExistence type="predicted"/>
<protein>
    <submittedName>
        <fullName evidence="1">Uncharacterized protein</fullName>
    </submittedName>
</protein>
<dbReference type="Proteomes" id="UP000708148">
    <property type="component" value="Unassembled WGS sequence"/>
</dbReference>
<keyword evidence="2" id="KW-1185">Reference proteome</keyword>
<gene>
    <name evidence="1" type="ORF">OSTQU699_LOCUS10431</name>
</gene>
<name>A0A8S1JFY6_9CHLO</name>
<reference evidence="1" key="1">
    <citation type="submission" date="2020-12" db="EMBL/GenBank/DDBJ databases">
        <authorList>
            <person name="Iha C."/>
        </authorList>
    </citation>
    <scope>NUCLEOTIDE SEQUENCE</scope>
</reference>
<sequence>MLGGCFCLRWPRRRRCRERRGPPARAGLCANAAVGSAAIGEKVQLGSDGIRDVGEESVGRGMAVSNSGLLERTCWRWIVFIGVVEEGNSCKYLWWLGVGSEGREVVKKAAFWGMEQGGDWRPLPAGQWPVPAVAVVSGCALGCWARWA</sequence>
<organism evidence="1 2">
    <name type="scientific">Ostreobium quekettii</name>
    <dbReference type="NCBI Taxonomy" id="121088"/>
    <lineage>
        <taxon>Eukaryota</taxon>
        <taxon>Viridiplantae</taxon>
        <taxon>Chlorophyta</taxon>
        <taxon>core chlorophytes</taxon>
        <taxon>Ulvophyceae</taxon>
        <taxon>TCBD clade</taxon>
        <taxon>Bryopsidales</taxon>
        <taxon>Ostreobineae</taxon>
        <taxon>Ostreobiaceae</taxon>
        <taxon>Ostreobium</taxon>
    </lineage>
</organism>
<evidence type="ECO:0000313" key="2">
    <source>
        <dbReference type="Proteomes" id="UP000708148"/>
    </source>
</evidence>